<protein>
    <recommendedName>
        <fullName evidence="4">Encoded protein</fullName>
    </recommendedName>
</protein>
<evidence type="ECO:0008006" key="4">
    <source>
        <dbReference type="Google" id="ProtNLM"/>
    </source>
</evidence>
<evidence type="ECO:0000313" key="2">
    <source>
        <dbReference type="EMBL" id="KAF5827200.1"/>
    </source>
</evidence>
<accession>A0ABQ7FXX3</accession>
<sequence length="146" mass="14502">MGLPSPENEWGAATAAPPLAAPFGGAAHEGSGGTRGGAVLEAHGTAQPQGHAHAREPCHPPARAKYTPSHCVQGHPTPDYTLSSSADMAARVELPPLSPHTVTHVGQQLECGDAHLVLSPPRVEEGAGEVAALGPSAAAGGGARGL</sequence>
<gene>
    <name evidence="2" type="ORF">DUNSADRAFT_1138</name>
</gene>
<feature type="region of interest" description="Disordered" evidence="1">
    <location>
        <begin position="1"/>
        <end position="83"/>
    </location>
</feature>
<evidence type="ECO:0000313" key="3">
    <source>
        <dbReference type="Proteomes" id="UP000815325"/>
    </source>
</evidence>
<keyword evidence="3" id="KW-1185">Reference proteome</keyword>
<dbReference type="EMBL" id="MU070561">
    <property type="protein sequence ID" value="KAF5827200.1"/>
    <property type="molecule type" value="Genomic_DNA"/>
</dbReference>
<organism evidence="2 3">
    <name type="scientific">Dunaliella salina</name>
    <name type="common">Green alga</name>
    <name type="synonym">Protococcus salinus</name>
    <dbReference type="NCBI Taxonomy" id="3046"/>
    <lineage>
        <taxon>Eukaryota</taxon>
        <taxon>Viridiplantae</taxon>
        <taxon>Chlorophyta</taxon>
        <taxon>core chlorophytes</taxon>
        <taxon>Chlorophyceae</taxon>
        <taxon>CS clade</taxon>
        <taxon>Chlamydomonadales</taxon>
        <taxon>Dunaliellaceae</taxon>
        <taxon>Dunaliella</taxon>
    </lineage>
</organism>
<dbReference type="Proteomes" id="UP000815325">
    <property type="component" value="Unassembled WGS sequence"/>
</dbReference>
<feature type="compositionally biased region" description="Low complexity" evidence="1">
    <location>
        <begin position="11"/>
        <end position="26"/>
    </location>
</feature>
<comment type="caution">
    <text evidence="2">The sequence shown here is derived from an EMBL/GenBank/DDBJ whole genome shotgun (WGS) entry which is preliminary data.</text>
</comment>
<reference evidence="2" key="1">
    <citation type="submission" date="2017-08" db="EMBL/GenBank/DDBJ databases">
        <authorList>
            <person name="Polle J.E."/>
            <person name="Barry K."/>
            <person name="Cushman J."/>
            <person name="Schmutz J."/>
            <person name="Tran D."/>
            <person name="Hathwaick L.T."/>
            <person name="Yim W.C."/>
            <person name="Jenkins J."/>
            <person name="Mckie-Krisberg Z.M."/>
            <person name="Prochnik S."/>
            <person name="Lindquist E."/>
            <person name="Dockter R.B."/>
            <person name="Adam C."/>
            <person name="Molina H."/>
            <person name="Bunkerborg J."/>
            <person name="Jin E."/>
            <person name="Buchheim M."/>
            <person name="Magnuson J."/>
        </authorList>
    </citation>
    <scope>NUCLEOTIDE SEQUENCE</scope>
    <source>
        <strain evidence="2">CCAP 19/18</strain>
    </source>
</reference>
<proteinExistence type="predicted"/>
<evidence type="ECO:0000256" key="1">
    <source>
        <dbReference type="SAM" id="MobiDB-lite"/>
    </source>
</evidence>
<name>A0ABQ7FXX3_DUNSA</name>